<dbReference type="AlphaFoldDB" id="A0A3N0E785"/>
<keyword evidence="2" id="KW-1185">Reference proteome</keyword>
<comment type="caution">
    <text evidence="1">The sequence shown here is derived from an EMBL/GenBank/DDBJ whole genome shotgun (WGS) entry which is preliminary data.</text>
</comment>
<reference evidence="1 2" key="1">
    <citation type="submission" date="2018-10" db="EMBL/GenBank/DDBJ databases">
        <title>Sinomicrobium pectinilyticum sp. nov., a pectinase-producing bacterium isolated from alkaline and saline soil, and emended description of the genus Sinomicrobium.</title>
        <authorList>
            <person name="Cheng B."/>
            <person name="Li C."/>
            <person name="Lai Q."/>
            <person name="Du M."/>
            <person name="Shao Z."/>
            <person name="Xu P."/>
            <person name="Yang C."/>
        </authorList>
    </citation>
    <scope>NUCLEOTIDE SEQUENCE [LARGE SCALE GENOMIC DNA]</scope>
    <source>
        <strain evidence="1 2">5DNS001</strain>
    </source>
</reference>
<evidence type="ECO:0000313" key="1">
    <source>
        <dbReference type="EMBL" id="RNL83708.1"/>
    </source>
</evidence>
<protein>
    <recommendedName>
        <fullName evidence="3">Lipoprotein</fullName>
    </recommendedName>
</protein>
<evidence type="ECO:0000313" key="2">
    <source>
        <dbReference type="Proteomes" id="UP000267469"/>
    </source>
</evidence>
<dbReference type="EMBL" id="RJTM01000102">
    <property type="protein sequence ID" value="RNL83708.1"/>
    <property type="molecule type" value="Genomic_DNA"/>
</dbReference>
<organism evidence="1 2">
    <name type="scientific">Sinomicrobium pectinilyticum</name>
    <dbReference type="NCBI Taxonomy" id="1084421"/>
    <lineage>
        <taxon>Bacteria</taxon>
        <taxon>Pseudomonadati</taxon>
        <taxon>Bacteroidota</taxon>
        <taxon>Flavobacteriia</taxon>
        <taxon>Flavobacteriales</taxon>
        <taxon>Flavobacteriaceae</taxon>
        <taxon>Sinomicrobium</taxon>
    </lineage>
</organism>
<gene>
    <name evidence="1" type="ORF">ED312_14585</name>
</gene>
<dbReference type="Proteomes" id="UP000267469">
    <property type="component" value="Unassembled WGS sequence"/>
</dbReference>
<dbReference type="PROSITE" id="PS51257">
    <property type="entry name" value="PROKAR_LIPOPROTEIN"/>
    <property type="match status" value="1"/>
</dbReference>
<sequence length="173" mass="19871">MLKMNLYIQRLFLYGLAVIGFLLTSCSRILPCNLSSGLTVLEDKPEPEFLVGKYVPDSKTIEWFKTYKDMKHPSMNIKLNGVYEIKDIPAGILDLDAFYYEDKTKKIDVRGKWKAVTHEKATFFSVNVDFNKDQINAEDYGTSWQIFSKGEKAVIIIPVGDPDECRAVRFIKE</sequence>
<name>A0A3N0E785_SINP1</name>
<accession>A0A3N0E785</accession>
<proteinExistence type="predicted"/>
<evidence type="ECO:0008006" key="3">
    <source>
        <dbReference type="Google" id="ProtNLM"/>
    </source>
</evidence>